<comment type="caution">
    <text evidence="2">The sequence shown here is derived from an EMBL/GenBank/DDBJ whole genome shotgun (WGS) entry which is preliminary data.</text>
</comment>
<evidence type="ECO:0000313" key="2">
    <source>
        <dbReference type="EMBL" id="EJK73717.1"/>
    </source>
</evidence>
<keyword evidence="3" id="KW-1185">Reference proteome</keyword>
<evidence type="ECO:0000313" key="3">
    <source>
        <dbReference type="Proteomes" id="UP000266841"/>
    </source>
</evidence>
<feature type="region of interest" description="Disordered" evidence="1">
    <location>
        <begin position="49"/>
        <end position="116"/>
    </location>
</feature>
<organism evidence="2 3">
    <name type="scientific">Thalassiosira oceanica</name>
    <name type="common">Marine diatom</name>
    <dbReference type="NCBI Taxonomy" id="159749"/>
    <lineage>
        <taxon>Eukaryota</taxon>
        <taxon>Sar</taxon>
        <taxon>Stramenopiles</taxon>
        <taxon>Ochrophyta</taxon>
        <taxon>Bacillariophyta</taxon>
        <taxon>Coscinodiscophyceae</taxon>
        <taxon>Thalassiosirophycidae</taxon>
        <taxon>Thalassiosirales</taxon>
        <taxon>Thalassiosiraceae</taxon>
        <taxon>Thalassiosira</taxon>
    </lineage>
</organism>
<dbReference type="EMBL" id="AGNL01004260">
    <property type="protein sequence ID" value="EJK73717.1"/>
    <property type="molecule type" value="Genomic_DNA"/>
</dbReference>
<protein>
    <submittedName>
        <fullName evidence="2">Uncharacterized protein</fullName>
    </submittedName>
</protein>
<proteinExistence type="predicted"/>
<dbReference type="AlphaFoldDB" id="K0TNR2"/>
<feature type="region of interest" description="Disordered" evidence="1">
    <location>
        <begin position="136"/>
        <end position="157"/>
    </location>
</feature>
<accession>K0TNR2</accession>
<name>K0TNR2_THAOC</name>
<sequence length="157" mass="17243">MKFIVLRSGKRVFPPHNKSDMVLRSGRGVRRPNRDDRVEIIIDSVPLLPDAVTSSNTNDDDTVSGGGAVEREGDSGPPDPPEIPRLSTTSVPLLPDAVTSSSPNDDDTVRLEDYTTEETLRDATRSPICGMAWSRLSEGDQQRFAQQGRAPIKTEER</sequence>
<feature type="compositionally biased region" description="Basic and acidic residues" evidence="1">
    <location>
        <begin position="107"/>
        <end position="116"/>
    </location>
</feature>
<gene>
    <name evidence="2" type="ORF">THAOC_04642</name>
</gene>
<evidence type="ECO:0000256" key="1">
    <source>
        <dbReference type="SAM" id="MobiDB-lite"/>
    </source>
</evidence>
<dbReference type="Proteomes" id="UP000266841">
    <property type="component" value="Unassembled WGS sequence"/>
</dbReference>
<reference evidence="2 3" key="1">
    <citation type="journal article" date="2012" name="Genome Biol.">
        <title>Genome and low-iron response of an oceanic diatom adapted to chronic iron limitation.</title>
        <authorList>
            <person name="Lommer M."/>
            <person name="Specht M."/>
            <person name="Roy A.S."/>
            <person name="Kraemer L."/>
            <person name="Andreson R."/>
            <person name="Gutowska M.A."/>
            <person name="Wolf J."/>
            <person name="Bergner S.V."/>
            <person name="Schilhabel M.B."/>
            <person name="Klostermeier U.C."/>
            <person name="Beiko R.G."/>
            <person name="Rosenstiel P."/>
            <person name="Hippler M."/>
            <person name="Laroche J."/>
        </authorList>
    </citation>
    <scope>NUCLEOTIDE SEQUENCE [LARGE SCALE GENOMIC DNA]</scope>
    <source>
        <strain evidence="2 3">CCMP1005</strain>
    </source>
</reference>